<reference evidence="1" key="1">
    <citation type="journal article" date="2014" name="Front. Microbiol.">
        <title>High frequency of phylogenetically diverse reductive dehalogenase-homologous genes in deep subseafloor sedimentary metagenomes.</title>
        <authorList>
            <person name="Kawai M."/>
            <person name="Futagami T."/>
            <person name="Toyoda A."/>
            <person name="Takaki Y."/>
            <person name="Nishi S."/>
            <person name="Hori S."/>
            <person name="Arai W."/>
            <person name="Tsubouchi T."/>
            <person name="Morono Y."/>
            <person name="Uchiyama I."/>
            <person name="Ito T."/>
            <person name="Fujiyama A."/>
            <person name="Inagaki F."/>
            <person name="Takami H."/>
        </authorList>
    </citation>
    <scope>NUCLEOTIDE SEQUENCE</scope>
    <source>
        <strain evidence="1">Expedition CK06-06</strain>
    </source>
</reference>
<accession>X0Z5Y4</accession>
<proteinExistence type="predicted"/>
<name>X0Z5Y4_9ZZZZ</name>
<dbReference type="EMBL" id="BART01007049">
    <property type="protein sequence ID" value="GAG53812.1"/>
    <property type="molecule type" value="Genomic_DNA"/>
</dbReference>
<comment type="caution">
    <text evidence="1">The sequence shown here is derived from an EMBL/GenBank/DDBJ whole genome shotgun (WGS) entry which is preliminary data.</text>
</comment>
<organism evidence="1">
    <name type="scientific">marine sediment metagenome</name>
    <dbReference type="NCBI Taxonomy" id="412755"/>
    <lineage>
        <taxon>unclassified sequences</taxon>
        <taxon>metagenomes</taxon>
        <taxon>ecological metagenomes</taxon>
    </lineage>
</organism>
<gene>
    <name evidence="1" type="ORF">S01H4_16095</name>
</gene>
<evidence type="ECO:0000313" key="1">
    <source>
        <dbReference type="EMBL" id="GAG53812.1"/>
    </source>
</evidence>
<protein>
    <submittedName>
        <fullName evidence="1">Uncharacterized protein</fullName>
    </submittedName>
</protein>
<feature type="non-terminal residue" evidence="1">
    <location>
        <position position="107"/>
    </location>
</feature>
<sequence length="107" mass="11930">MPFQNSPLIKKIQVISNIALYTYQVVILANLANITPSDLKKLVGAYDAEILNSARCYRELVFPVVTGTYFNAKDVFVSLDLTGKSAGTRVRYDVDTEFAECEITVVF</sequence>
<dbReference type="AlphaFoldDB" id="X0Z5Y4"/>